<name>A0A1V0AJJ6_9ACTN</name>
<dbReference type="InterPro" id="IPR036291">
    <property type="entry name" value="NAD(P)-bd_dom_sf"/>
</dbReference>
<evidence type="ECO:0000313" key="5">
    <source>
        <dbReference type="Proteomes" id="UP000190797"/>
    </source>
</evidence>
<evidence type="ECO:0000259" key="3">
    <source>
        <dbReference type="Pfam" id="PF22685"/>
    </source>
</evidence>
<dbReference type="InterPro" id="IPR050463">
    <property type="entry name" value="Gfo/Idh/MocA_oxidrdct_glycsds"/>
</dbReference>
<dbReference type="Proteomes" id="UP000190797">
    <property type="component" value="Chromosome"/>
</dbReference>
<dbReference type="AlphaFoldDB" id="A0A1V0AJJ6"/>
<reference evidence="5" key="1">
    <citation type="journal article" date="2017" name="Med. Chem. Commun.">
        <title>Nonomuraea sp. ATCC 55076 harbours the largest actinomycete chromosome to date and the kistamicin biosynthetic gene cluster.</title>
        <authorList>
            <person name="Nazari B."/>
            <person name="Forneris C.C."/>
            <person name="Gibson M.I."/>
            <person name="Moon K."/>
            <person name="Schramma K.R."/>
            <person name="Seyedsayamdost M.R."/>
        </authorList>
    </citation>
    <scope>NUCLEOTIDE SEQUENCE [LARGE SCALE GENOMIC DNA]</scope>
    <source>
        <strain evidence="5">ATCC 55076</strain>
    </source>
</reference>
<accession>A0A1V0AJJ6</accession>
<dbReference type="Pfam" id="PF01408">
    <property type="entry name" value="GFO_IDH_MocA"/>
    <property type="match status" value="1"/>
</dbReference>
<keyword evidence="1" id="KW-0560">Oxidoreductase</keyword>
<dbReference type="PANTHER" id="PTHR43818:SF11">
    <property type="entry name" value="BCDNA.GH03377"/>
    <property type="match status" value="1"/>
</dbReference>
<sequence length="346" mass="35809">MPALAALPEYEITAVATTRQESADRVAAEYGVPLAFADPGLLIAHDQVDLVVVSVRAPEHAKLIKAALEAGKHVLSEWPLTVDHAEAAELAGLAASAGVVHAVCLQGCHSPDVRFVADLVAGGRIGRLESAIMVASGAVLGGATIPAELAWSTDPAGGTNVLTIMAGHFLPVLERLAGRLVEVTARLPRLYDEVIVAGTGRTIPNRVPGQVLLHGLLDGGVTASVAVYGGSQGPDGFFVKLVGSAGTLTITNPRPGAFLHWTDWDIRSDDGERLTVPDAYRTVPFDPAAGPAANVAALYRHLARAIAEGRPADPDFHAAARHHRVLAAIERSAASGGPERISGATG</sequence>
<evidence type="ECO:0000256" key="1">
    <source>
        <dbReference type="ARBA" id="ARBA00023002"/>
    </source>
</evidence>
<dbReference type="PANTHER" id="PTHR43818">
    <property type="entry name" value="BCDNA.GH03377"/>
    <property type="match status" value="1"/>
</dbReference>
<dbReference type="Gene3D" id="3.30.360.10">
    <property type="entry name" value="Dihydrodipicolinate Reductase, domain 2"/>
    <property type="match status" value="1"/>
</dbReference>
<dbReference type="EMBL" id="CP017717">
    <property type="protein sequence ID" value="AQZ70404.1"/>
    <property type="molecule type" value="Genomic_DNA"/>
</dbReference>
<feature type="domain" description="Gfo/Idh/MocA-like oxidoreductase N-terminal" evidence="2">
    <location>
        <begin position="6"/>
        <end position="102"/>
    </location>
</feature>
<dbReference type="Pfam" id="PF22685">
    <property type="entry name" value="Gal80p_C-like"/>
    <property type="match status" value="1"/>
</dbReference>
<feature type="domain" description="Gal80p-like C-terminal" evidence="3">
    <location>
        <begin position="111"/>
        <end position="251"/>
    </location>
</feature>
<keyword evidence="5" id="KW-1185">Reference proteome</keyword>
<dbReference type="SUPFAM" id="SSF55347">
    <property type="entry name" value="Glyceraldehyde-3-phosphate dehydrogenase-like, C-terminal domain"/>
    <property type="match status" value="1"/>
</dbReference>
<dbReference type="GO" id="GO:0016491">
    <property type="term" value="F:oxidoreductase activity"/>
    <property type="evidence" value="ECO:0007669"/>
    <property type="project" value="UniProtKB-KW"/>
</dbReference>
<evidence type="ECO:0000313" key="4">
    <source>
        <dbReference type="EMBL" id="AQZ70404.1"/>
    </source>
</evidence>
<dbReference type="Gene3D" id="3.40.50.720">
    <property type="entry name" value="NAD(P)-binding Rossmann-like Domain"/>
    <property type="match status" value="1"/>
</dbReference>
<dbReference type="KEGG" id="noa:BKM31_15120"/>
<gene>
    <name evidence="4" type="ORF">BKM31_15120</name>
</gene>
<protein>
    <submittedName>
        <fullName evidence="4">Oxidoreductase</fullName>
    </submittedName>
</protein>
<evidence type="ECO:0000259" key="2">
    <source>
        <dbReference type="Pfam" id="PF01408"/>
    </source>
</evidence>
<dbReference type="STRING" id="1909395.BKM31_15120"/>
<dbReference type="SUPFAM" id="SSF51735">
    <property type="entry name" value="NAD(P)-binding Rossmann-fold domains"/>
    <property type="match status" value="1"/>
</dbReference>
<organism evidence="4 5">
    <name type="scientific">[Actinomadura] parvosata subsp. kistnae</name>
    <dbReference type="NCBI Taxonomy" id="1909395"/>
    <lineage>
        <taxon>Bacteria</taxon>
        <taxon>Bacillati</taxon>
        <taxon>Actinomycetota</taxon>
        <taxon>Actinomycetes</taxon>
        <taxon>Streptosporangiales</taxon>
        <taxon>Streptosporangiaceae</taxon>
        <taxon>Nonomuraea</taxon>
    </lineage>
</organism>
<dbReference type="InterPro" id="IPR000683">
    <property type="entry name" value="Gfo/Idh/MocA-like_OxRdtase_N"/>
</dbReference>
<dbReference type="GO" id="GO:0000166">
    <property type="term" value="F:nucleotide binding"/>
    <property type="evidence" value="ECO:0007669"/>
    <property type="project" value="InterPro"/>
</dbReference>
<proteinExistence type="predicted"/>
<dbReference type="InterPro" id="IPR055080">
    <property type="entry name" value="Gal80p-like_C"/>
</dbReference>